<feature type="compositionally biased region" description="Polar residues" evidence="1">
    <location>
        <begin position="116"/>
        <end position="126"/>
    </location>
</feature>
<evidence type="ECO:0000256" key="1">
    <source>
        <dbReference type="SAM" id="MobiDB-lite"/>
    </source>
</evidence>
<name>A0A6A6HAU9_VIRVR</name>
<protein>
    <submittedName>
        <fullName evidence="2">Uncharacterized protein</fullName>
    </submittedName>
</protein>
<feature type="region of interest" description="Disordered" evidence="1">
    <location>
        <begin position="116"/>
        <end position="135"/>
    </location>
</feature>
<keyword evidence="3" id="KW-1185">Reference proteome</keyword>
<evidence type="ECO:0000313" key="2">
    <source>
        <dbReference type="EMBL" id="KAF2234938.1"/>
    </source>
</evidence>
<accession>A0A6A6HAU9</accession>
<dbReference type="OrthoDB" id="427518at2759"/>
<gene>
    <name evidence="2" type="ORF">EV356DRAFT_532485</name>
</gene>
<organism evidence="2 3">
    <name type="scientific">Viridothelium virens</name>
    <name type="common">Speckled blister lichen</name>
    <name type="synonym">Trypethelium virens</name>
    <dbReference type="NCBI Taxonomy" id="1048519"/>
    <lineage>
        <taxon>Eukaryota</taxon>
        <taxon>Fungi</taxon>
        <taxon>Dikarya</taxon>
        <taxon>Ascomycota</taxon>
        <taxon>Pezizomycotina</taxon>
        <taxon>Dothideomycetes</taxon>
        <taxon>Dothideomycetes incertae sedis</taxon>
        <taxon>Trypetheliales</taxon>
        <taxon>Trypetheliaceae</taxon>
        <taxon>Viridothelium</taxon>
    </lineage>
</organism>
<dbReference type="Proteomes" id="UP000800092">
    <property type="component" value="Unassembled WGS sequence"/>
</dbReference>
<proteinExistence type="predicted"/>
<dbReference type="AlphaFoldDB" id="A0A6A6HAU9"/>
<dbReference type="EMBL" id="ML991795">
    <property type="protein sequence ID" value="KAF2234938.1"/>
    <property type="molecule type" value="Genomic_DNA"/>
</dbReference>
<sequence>MGLVKQANSRIVEVLESDSEVLARIQDSFHTMIRARNQDEYQPIHITCFYEELPLRGVGIVVPSHSAILPGYIPIGIHANHMDMTKFNDADDPGFKAVVGELHRWVKALHPAGTALTNSSADTAESASREGEERQVLRITQGGSRFTGSTTVSGGSLFQGNYAGQGSGSF</sequence>
<evidence type="ECO:0000313" key="3">
    <source>
        <dbReference type="Proteomes" id="UP000800092"/>
    </source>
</evidence>
<reference evidence="2" key="1">
    <citation type="journal article" date="2020" name="Stud. Mycol.">
        <title>101 Dothideomycetes genomes: a test case for predicting lifestyles and emergence of pathogens.</title>
        <authorList>
            <person name="Haridas S."/>
            <person name="Albert R."/>
            <person name="Binder M."/>
            <person name="Bloem J."/>
            <person name="Labutti K."/>
            <person name="Salamov A."/>
            <person name="Andreopoulos B."/>
            <person name="Baker S."/>
            <person name="Barry K."/>
            <person name="Bills G."/>
            <person name="Bluhm B."/>
            <person name="Cannon C."/>
            <person name="Castanera R."/>
            <person name="Culley D."/>
            <person name="Daum C."/>
            <person name="Ezra D."/>
            <person name="Gonzalez J."/>
            <person name="Henrissat B."/>
            <person name="Kuo A."/>
            <person name="Liang C."/>
            <person name="Lipzen A."/>
            <person name="Lutzoni F."/>
            <person name="Magnuson J."/>
            <person name="Mondo S."/>
            <person name="Nolan M."/>
            <person name="Ohm R."/>
            <person name="Pangilinan J."/>
            <person name="Park H.-J."/>
            <person name="Ramirez L."/>
            <person name="Alfaro M."/>
            <person name="Sun H."/>
            <person name="Tritt A."/>
            <person name="Yoshinaga Y."/>
            <person name="Zwiers L.-H."/>
            <person name="Turgeon B."/>
            <person name="Goodwin S."/>
            <person name="Spatafora J."/>
            <person name="Crous P."/>
            <person name="Grigoriev I."/>
        </authorList>
    </citation>
    <scope>NUCLEOTIDE SEQUENCE</scope>
    <source>
        <strain evidence="2">Tuck. ex Michener</strain>
    </source>
</reference>